<dbReference type="STRING" id="6412.T1G328"/>
<feature type="region of interest" description="Disordered" evidence="1">
    <location>
        <begin position="189"/>
        <end position="231"/>
    </location>
</feature>
<dbReference type="KEGG" id="hro:HELRODRAFT_77708"/>
<dbReference type="CTD" id="20215476"/>
<reference evidence="3" key="3">
    <citation type="submission" date="2015-06" db="UniProtKB">
        <authorList>
            <consortium name="EnsemblMetazoa"/>
        </authorList>
    </citation>
    <scope>IDENTIFICATION</scope>
</reference>
<dbReference type="OrthoDB" id="5978002at2759"/>
<dbReference type="Proteomes" id="UP000015101">
    <property type="component" value="Unassembled WGS sequence"/>
</dbReference>
<accession>T1G328</accession>
<gene>
    <name evidence="3" type="primary">20215476</name>
    <name evidence="2" type="ORF">HELRODRAFT_77708</name>
</gene>
<organism evidence="3 4">
    <name type="scientific">Helobdella robusta</name>
    <name type="common">Californian leech</name>
    <dbReference type="NCBI Taxonomy" id="6412"/>
    <lineage>
        <taxon>Eukaryota</taxon>
        <taxon>Metazoa</taxon>
        <taxon>Spiralia</taxon>
        <taxon>Lophotrochozoa</taxon>
        <taxon>Annelida</taxon>
        <taxon>Clitellata</taxon>
        <taxon>Hirudinea</taxon>
        <taxon>Rhynchobdellida</taxon>
        <taxon>Glossiphoniidae</taxon>
        <taxon>Helobdella</taxon>
    </lineage>
</organism>
<dbReference type="eggNOG" id="ENOG502QPMP">
    <property type="taxonomic scope" value="Eukaryota"/>
</dbReference>
<sequence length="231" mass="26128">RSGPSNELHLKLEESYEQFKCIENERKRTEAELARQNPGRNVSSDNNKVIPVQLSQNPSRVDRLVVETLKEHARVETLMLKMEQLREMNIPDGIYRSMNGWLEAVYNVQSCRKDEIINAINRHQLNNPQQQKEKDVLALASALDKLAHKIRSARTGLWCSLQLASNDLPPVCFHAAQHMASTHVAPLRTSKCKPGHHEETNFSRGGRAAATEADEDAGEADESDDSDYFED</sequence>
<dbReference type="InterPro" id="IPR027963">
    <property type="entry name" value="MEIOC"/>
</dbReference>
<dbReference type="Pfam" id="PF15189">
    <property type="entry name" value="MEIOC"/>
    <property type="match status" value="1"/>
</dbReference>
<reference evidence="4" key="1">
    <citation type="submission" date="2012-12" db="EMBL/GenBank/DDBJ databases">
        <authorList>
            <person name="Hellsten U."/>
            <person name="Grimwood J."/>
            <person name="Chapman J.A."/>
            <person name="Shapiro H."/>
            <person name="Aerts A."/>
            <person name="Otillar R.P."/>
            <person name="Terry A.Y."/>
            <person name="Boore J.L."/>
            <person name="Simakov O."/>
            <person name="Marletaz F."/>
            <person name="Cho S.-J."/>
            <person name="Edsinger-Gonzales E."/>
            <person name="Havlak P."/>
            <person name="Kuo D.-H."/>
            <person name="Larsson T."/>
            <person name="Lv J."/>
            <person name="Arendt D."/>
            <person name="Savage R."/>
            <person name="Osoegawa K."/>
            <person name="de Jong P."/>
            <person name="Lindberg D.R."/>
            <person name="Seaver E.C."/>
            <person name="Weisblat D.A."/>
            <person name="Putnam N.H."/>
            <person name="Grigoriev I.V."/>
            <person name="Rokhsar D.S."/>
        </authorList>
    </citation>
    <scope>NUCLEOTIDE SEQUENCE</scope>
</reference>
<dbReference type="EnsemblMetazoa" id="HelroT77708">
    <property type="protein sequence ID" value="HelroP77708"/>
    <property type="gene ID" value="HelroG77708"/>
</dbReference>
<dbReference type="EMBL" id="KB096365">
    <property type="protein sequence ID" value="ESO05320.1"/>
    <property type="molecule type" value="Genomic_DNA"/>
</dbReference>
<reference evidence="2 4" key="2">
    <citation type="journal article" date="2013" name="Nature">
        <title>Insights into bilaterian evolution from three spiralian genomes.</title>
        <authorList>
            <person name="Simakov O."/>
            <person name="Marletaz F."/>
            <person name="Cho S.J."/>
            <person name="Edsinger-Gonzales E."/>
            <person name="Havlak P."/>
            <person name="Hellsten U."/>
            <person name="Kuo D.H."/>
            <person name="Larsson T."/>
            <person name="Lv J."/>
            <person name="Arendt D."/>
            <person name="Savage R."/>
            <person name="Osoegawa K."/>
            <person name="de Jong P."/>
            <person name="Grimwood J."/>
            <person name="Chapman J.A."/>
            <person name="Shapiro H."/>
            <person name="Aerts A."/>
            <person name="Otillar R.P."/>
            <person name="Terry A.Y."/>
            <person name="Boore J.L."/>
            <person name="Grigoriev I.V."/>
            <person name="Lindberg D.R."/>
            <person name="Seaver E.C."/>
            <person name="Weisblat D.A."/>
            <person name="Putnam N.H."/>
            <person name="Rokhsar D.S."/>
        </authorList>
    </citation>
    <scope>NUCLEOTIDE SEQUENCE</scope>
</reference>
<dbReference type="PANTHER" id="PTHR33861:SF5">
    <property type="entry name" value="GAMMA-TUBULIN COMPLEX COMPONENT"/>
    <property type="match status" value="1"/>
</dbReference>
<feature type="compositionally biased region" description="Acidic residues" evidence="1">
    <location>
        <begin position="212"/>
        <end position="231"/>
    </location>
</feature>
<dbReference type="AlphaFoldDB" id="T1G328"/>
<evidence type="ECO:0000313" key="3">
    <source>
        <dbReference type="EnsemblMetazoa" id="HelroP77708"/>
    </source>
</evidence>
<protein>
    <submittedName>
        <fullName evidence="2 3">Uncharacterized protein</fullName>
    </submittedName>
</protein>
<dbReference type="InParanoid" id="T1G328"/>
<dbReference type="RefSeq" id="XP_009016635.1">
    <property type="nucleotide sequence ID" value="XM_009018387.1"/>
</dbReference>
<evidence type="ECO:0000256" key="1">
    <source>
        <dbReference type="SAM" id="MobiDB-lite"/>
    </source>
</evidence>
<name>T1G328_HELRO</name>
<keyword evidence="4" id="KW-1185">Reference proteome</keyword>
<dbReference type="EMBL" id="AMQM01003916">
    <property type="status" value="NOT_ANNOTATED_CDS"/>
    <property type="molecule type" value="Genomic_DNA"/>
</dbReference>
<proteinExistence type="predicted"/>
<dbReference type="PANTHER" id="PTHR33861">
    <property type="entry name" value="PROTEIN CBG18333"/>
    <property type="match status" value="1"/>
</dbReference>
<evidence type="ECO:0000313" key="2">
    <source>
        <dbReference type="EMBL" id="ESO05320.1"/>
    </source>
</evidence>
<dbReference type="GeneID" id="20215476"/>
<evidence type="ECO:0000313" key="4">
    <source>
        <dbReference type="Proteomes" id="UP000015101"/>
    </source>
</evidence>
<dbReference type="OMA" id="EQWKCLE"/>
<dbReference type="GO" id="GO:0051321">
    <property type="term" value="P:meiotic cell cycle"/>
    <property type="evidence" value="ECO:0007669"/>
    <property type="project" value="InterPro"/>
</dbReference>
<dbReference type="HOGENOM" id="CLU_104903_0_0_1"/>